<dbReference type="InterPro" id="IPR020845">
    <property type="entry name" value="AMP-binding_CS"/>
</dbReference>
<dbReference type="Pfam" id="PF00501">
    <property type="entry name" value="AMP-binding"/>
    <property type="match status" value="1"/>
</dbReference>
<dbReference type="InterPro" id="IPR045851">
    <property type="entry name" value="AMP-bd_C_sf"/>
</dbReference>
<accession>A0A2K8N6W4</accession>
<dbReference type="GO" id="GO:0003987">
    <property type="term" value="F:acetate-CoA ligase activity"/>
    <property type="evidence" value="ECO:0007669"/>
    <property type="project" value="UniProtKB-EC"/>
</dbReference>
<dbReference type="OrthoDB" id="9765680at2"/>
<dbReference type="Gene3D" id="3.30.300.30">
    <property type="match status" value="1"/>
</dbReference>
<dbReference type="InterPro" id="IPR032387">
    <property type="entry name" value="ACAS_N"/>
</dbReference>
<sequence>MRAPIIWQPSDAYTNGSHLQRFMQKLNIESYDALYRFSIENTDEFWKSTLEELGIEWFEPYKVFVDLERGKPWPYWFVGGKINLTYNALRRAQDPGVRDRVILRWEGEDGTVRTLSYAEMEEQVARFAGVLQMLGVGKGDRVGLYMPMIPEAAIAHLAIARIGAISVPMFSGYGVEAVLIRLKDAGVKLIVTADGFYRRGRVVSMKEVVDKAAEGYGSLESIVVVRRLGVEVSWREGRDWAWDELLKTAEPVTIQPMDANDPFLIIYTSGTTGKPKGTVHYHGGLPLKATLDTAQFFDLREGETLFWLTDMGWLVGPMIVSAALTLGATLVMYEGAPDYPGWHRLARIIEHHQVTHLGVSPTLVRALMQHDEALSGDLSSLRMLLSTGEVWDSESYLWFFNEFGGGKLPIINFSGGTEISGGILGNVIYRPIKVGGFNSVALGIKAAICDEMGRPVCNQTGELSVLEPFVGMTQGFWKEPDRYLETYWGRFNDIWVHGDLAFQDDDGQFFILGRSDDTLKIAGKRLGPAEVEDLVTTLPHVTEAVAVGIPHPQKGEQLLVFVVPRGEENPEELSVAVSRLVEERLGKSFRPERVILVSQLPKTRTGKLMRRVVRQLYMGEVTGDLSSLDNPQAITAIKAAIDGQHG</sequence>
<organism evidence="10 11">
    <name type="scientific">Kyrpidia spormannii</name>
    <dbReference type="NCBI Taxonomy" id="2055160"/>
    <lineage>
        <taxon>Bacteria</taxon>
        <taxon>Bacillati</taxon>
        <taxon>Bacillota</taxon>
        <taxon>Bacilli</taxon>
        <taxon>Bacillales</taxon>
        <taxon>Alicyclobacillaceae</taxon>
        <taxon>Kyrpidia</taxon>
    </lineage>
</organism>
<evidence type="ECO:0000256" key="6">
    <source>
        <dbReference type="ARBA" id="ARBA00022990"/>
    </source>
</evidence>
<gene>
    <name evidence="10" type="ORF">CVV65_05925</name>
</gene>
<keyword evidence="3" id="KW-0436">Ligase</keyword>
<dbReference type="Pfam" id="PF16177">
    <property type="entry name" value="ACAS_N"/>
    <property type="match status" value="1"/>
</dbReference>
<protein>
    <recommendedName>
        <fullName evidence="2">acetate--CoA ligase</fullName>
        <ecNumber evidence="2">6.2.1.1</ecNumber>
    </recommendedName>
</protein>
<evidence type="ECO:0000259" key="8">
    <source>
        <dbReference type="Pfam" id="PF13193"/>
    </source>
</evidence>
<evidence type="ECO:0000313" key="10">
    <source>
        <dbReference type="EMBL" id="ATY84547.1"/>
    </source>
</evidence>
<dbReference type="Proteomes" id="UP000231932">
    <property type="component" value="Chromosome"/>
</dbReference>
<evidence type="ECO:0000256" key="4">
    <source>
        <dbReference type="ARBA" id="ARBA00022741"/>
    </source>
</evidence>
<dbReference type="EC" id="6.2.1.1" evidence="2"/>
<dbReference type="InterPro" id="IPR025110">
    <property type="entry name" value="AMP-bd_C"/>
</dbReference>
<evidence type="ECO:0000259" key="9">
    <source>
        <dbReference type="Pfam" id="PF16177"/>
    </source>
</evidence>
<feature type="domain" description="AMP-binding enzyme C-terminal" evidence="8">
    <location>
        <begin position="530"/>
        <end position="607"/>
    </location>
</feature>
<feature type="domain" description="AMP-dependent synthetase/ligase" evidence="7">
    <location>
        <begin position="99"/>
        <end position="477"/>
    </location>
</feature>
<keyword evidence="11" id="KW-1185">Reference proteome</keyword>
<feature type="domain" description="Acetyl-coenzyme A synthetase N-terminal" evidence="9">
    <location>
        <begin position="31"/>
        <end position="88"/>
    </location>
</feature>
<dbReference type="InterPro" id="IPR000873">
    <property type="entry name" value="AMP-dep_synth/lig_dom"/>
</dbReference>
<dbReference type="InterPro" id="IPR042099">
    <property type="entry name" value="ANL_N_sf"/>
</dbReference>
<evidence type="ECO:0000256" key="5">
    <source>
        <dbReference type="ARBA" id="ARBA00022840"/>
    </source>
</evidence>
<dbReference type="EMBL" id="CP024955">
    <property type="protein sequence ID" value="ATY84547.1"/>
    <property type="molecule type" value="Genomic_DNA"/>
</dbReference>
<dbReference type="PANTHER" id="PTHR24095:SF14">
    <property type="entry name" value="ACETYL-COENZYME A SYNTHETASE 1"/>
    <property type="match status" value="1"/>
</dbReference>
<evidence type="ECO:0000256" key="3">
    <source>
        <dbReference type="ARBA" id="ARBA00022598"/>
    </source>
</evidence>
<name>A0A2K8N6W4_9BACL</name>
<dbReference type="GO" id="GO:0005524">
    <property type="term" value="F:ATP binding"/>
    <property type="evidence" value="ECO:0007669"/>
    <property type="project" value="UniProtKB-KW"/>
</dbReference>
<dbReference type="KEGG" id="kyr:CVV65_05925"/>
<dbReference type="PANTHER" id="PTHR24095">
    <property type="entry name" value="ACETYL-COENZYME A SYNTHETASE"/>
    <property type="match status" value="1"/>
</dbReference>
<keyword evidence="5" id="KW-0067">ATP-binding</keyword>
<proteinExistence type="inferred from homology"/>
<dbReference type="Gene3D" id="3.40.50.12780">
    <property type="entry name" value="N-terminal domain of ligase-like"/>
    <property type="match status" value="1"/>
</dbReference>
<keyword evidence="6" id="KW-0007">Acetylation</keyword>
<keyword evidence="4" id="KW-0547">Nucleotide-binding</keyword>
<dbReference type="PROSITE" id="PS00455">
    <property type="entry name" value="AMP_BINDING"/>
    <property type="match status" value="1"/>
</dbReference>
<evidence type="ECO:0000256" key="1">
    <source>
        <dbReference type="ARBA" id="ARBA00006432"/>
    </source>
</evidence>
<dbReference type="SUPFAM" id="SSF56801">
    <property type="entry name" value="Acetyl-CoA synthetase-like"/>
    <property type="match status" value="1"/>
</dbReference>
<dbReference type="AlphaFoldDB" id="A0A2K8N6W4"/>
<dbReference type="RefSeq" id="WP_100667364.1">
    <property type="nucleotide sequence ID" value="NZ_CP024955.1"/>
</dbReference>
<evidence type="ECO:0000259" key="7">
    <source>
        <dbReference type="Pfam" id="PF00501"/>
    </source>
</evidence>
<comment type="similarity">
    <text evidence="1">Belongs to the ATP-dependent AMP-binding enzyme family.</text>
</comment>
<evidence type="ECO:0000256" key="2">
    <source>
        <dbReference type="ARBA" id="ARBA00013275"/>
    </source>
</evidence>
<evidence type="ECO:0000313" key="11">
    <source>
        <dbReference type="Proteomes" id="UP000231932"/>
    </source>
</evidence>
<dbReference type="GO" id="GO:0006085">
    <property type="term" value="P:acetyl-CoA biosynthetic process"/>
    <property type="evidence" value="ECO:0007669"/>
    <property type="project" value="TreeGrafter"/>
</dbReference>
<reference evidence="11" key="1">
    <citation type="submission" date="2017-11" db="EMBL/GenBank/DDBJ databases">
        <title>Complete Genome Sequence of Kyrpidia sp. Strain EA-1, a thermophilic, hydrogen-oxidizing Bacterium, isolated from the Azores.</title>
        <authorList>
            <person name="Reiner J.E."/>
            <person name="Lapp C.J."/>
            <person name="Bunk B."/>
            <person name="Gescher J."/>
        </authorList>
    </citation>
    <scope>NUCLEOTIDE SEQUENCE [LARGE SCALE GENOMIC DNA]</scope>
    <source>
        <strain evidence="11">EA-1</strain>
    </source>
</reference>
<dbReference type="Pfam" id="PF13193">
    <property type="entry name" value="AMP-binding_C"/>
    <property type="match status" value="1"/>
</dbReference>